<reference evidence="1 2" key="1">
    <citation type="submission" date="2009-08" db="EMBL/GenBank/DDBJ databases">
        <authorList>
            <person name="Qin X."/>
            <person name="Bachman B."/>
            <person name="Battles P."/>
            <person name="Bell A."/>
            <person name="Bess C."/>
            <person name="Bickham C."/>
            <person name="Chaboub L."/>
            <person name="Chen D."/>
            <person name="Coyle M."/>
            <person name="Deiros D.R."/>
            <person name="Dinh H."/>
            <person name="Forbes L."/>
            <person name="Fowler G."/>
            <person name="Francisco L."/>
            <person name="Fu Q."/>
            <person name="Gubbala S."/>
            <person name="Hale W."/>
            <person name="Han Y."/>
            <person name="Hemphill L."/>
            <person name="Highlander S.K."/>
            <person name="Hirani K."/>
            <person name="Hogues M."/>
            <person name="Jackson L."/>
            <person name="Jakkamsetti A."/>
            <person name="Javaid M."/>
            <person name="Jiang H."/>
            <person name="Korchina V."/>
            <person name="Kovar C."/>
            <person name="Lara F."/>
            <person name="Lee S."/>
            <person name="Mata R."/>
            <person name="Mathew T."/>
            <person name="Moen C."/>
            <person name="Morales K."/>
            <person name="Munidasa M."/>
            <person name="Nazareth L."/>
            <person name="Ngo R."/>
            <person name="Nguyen L."/>
            <person name="Okwuonu G."/>
            <person name="Ongeri F."/>
            <person name="Patil S."/>
            <person name="Petrosino J."/>
            <person name="Pham C."/>
            <person name="Pham P."/>
            <person name="Pu L.-L."/>
            <person name="Puazo M."/>
            <person name="Raj R."/>
            <person name="Reid J."/>
            <person name="Rouhana J."/>
            <person name="Saada N."/>
            <person name="Shang Y."/>
            <person name="Simmons D."/>
            <person name="Thornton R."/>
            <person name="Warren J."/>
            <person name="Weissenberger G."/>
            <person name="Zhang J."/>
            <person name="Zhang L."/>
            <person name="Zhou C."/>
            <person name="Zhu D."/>
            <person name="Muzny D."/>
            <person name="Worley K."/>
            <person name="Gibbs R."/>
        </authorList>
    </citation>
    <scope>NUCLEOTIDE SEQUENCE [LARGE SCALE GENOMIC DNA]</scope>
    <source>
        <strain evidence="2">ATCC 15826 / DSM 8339 / NCTC 10426 / 6573</strain>
    </source>
</reference>
<evidence type="ECO:0000313" key="1">
    <source>
        <dbReference type="EMBL" id="EEV89015.1"/>
    </source>
</evidence>
<comment type="caution">
    <text evidence="1">The sequence shown here is derived from an EMBL/GenBank/DDBJ whole genome shotgun (WGS) entry which is preliminary data.</text>
</comment>
<keyword evidence="2" id="KW-1185">Reference proteome</keyword>
<feature type="non-terminal residue" evidence="1">
    <location>
        <position position="1"/>
    </location>
</feature>
<dbReference type="EMBL" id="ACKY01000042">
    <property type="protein sequence ID" value="EEV89015.1"/>
    <property type="molecule type" value="Genomic_DNA"/>
</dbReference>
<proteinExistence type="predicted"/>
<dbReference type="Proteomes" id="UP000004870">
    <property type="component" value="Unassembled WGS sequence"/>
</dbReference>
<dbReference type="HOGENOM" id="CLU_3243553_0_0_6"/>
<gene>
    <name evidence="1" type="ORF">HMPREF0198_0882</name>
</gene>
<sequence length="43" mass="4774">VAMYGDAKRLPLPFYLAEDSARFFNQPQQFGALAVGRCLRGVV</sequence>
<evidence type="ECO:0000313" key="2">
    <source>
        <dbReference type="Proteomes" id="UP000004870"/>
    </source>
</evidence>
<protein>
    <submittedName>
        <fullName evidence="1">Uncharacterized protein</fullName>
    </submittedName>
</protein>
<dbReference type="AlphaFoldDB" id="C8N8Q5"/>
<accession>C8N8Q5</accession>
<name>C8N8Q5_CARH6</name>
<organism evidence="1 2">
    <name type="scientific">Cardiobacterium hominis (strain ATCC 15826 / DSM 8339 / NCTC 10426 / 6573)</name>
    <dbReference type="NCBI Taxonomy" id="638300"/>
    <lineage>
        <taxon>Bacteria</taxon>
        <taxon>Pseudomonadati</taxon>
        <taxon>Pseudomonadota</taxon>
        <taxon>Gammaproteobacteria</taxon>
        <taxon>Cardiobacteriales</taxon>
        <taxon>Cardiobacteriaceae</taxon>
        <taxon>Cardiobacterium</taxon>
    </lineage>
</organism>